<evidence type="ECO:0000256" key="4">
    <source>
        <dbReference type="ARBA" id="ARBA00022692"/>
    </source>
</evidence>
<reference evidence="10" key="1">
    <citation type="submission" date="2018-11" db="EMBL/GenBank/DDBJ databases">
        <title>Complete genome sequence of Paenibacillus sp. ML311-T8.</title>
        <authorList>
            <person name="Nam Y.-D."/>
            <person name="Kang J."/>
            <person name="Chung W.-H."/>
            <person name="Park Y.S."/>
        </authorList>
    </citation>
    <scope>NUCLEOTIDE SEQUENCE [LARGE SCALE GENOMIC DNA]</scope>
    <source>
        <strain evidence="10">ML311-T8</strain>
    </source>
</reference>
<evidence type="ECO:0000256" key="2">
    <source>
        <dbReference type="ARBA" id="ARBA00022448"/>
    </source>
</evidence>
<dbReference type="InterPro" id="IPR000515">
    <property type="entry name" value="MetI-like"/>
</dbReference>
<evidence type="ECO:0000256" key="7">
    <source>
        <dbReference type="RuleBase" id="RU363032"/>
    </source>
</evidence>
<dbReference type="InterPro" id="IPR035906">
    <property type="entry name" value="MetI-like_sf"/>
</dbReference>
<keyword evidence="10" id="KW-1185">Reference proteome</keyword>
<dbReference type="PROSITE" id="PS50928">
    <property type="entry name" value="ABC_TM1"/>
    <property type="match status" value="1"/>
</dbReference>
<dbReference type="KEGG" id="ppsc:EHS13_25305"/>
<dbReference type="GO" id="GO:0055085">
    <property type="term" value="P:transmembrane transport"/>
    <property type="evidence" value="ECO:0007669"/>
    <property type="project" value="InterPro"/>
</dbReference>
<proteinExistence type="inferred from homology"/>
<feature type="transmembrane region" description="Helical" evidence="7">
    <location>
        <begin position="139"/>
        <end position="159"/>
    </location>
</feature>
<organism evidence="9 10">
    <name type="scientific">Paenibacillus psychroresistens</name>
    <dbReference type="NCBI Taxonomy" id="1778678"/>
    <lineage>
        <taxon>Bacteria</taxon>
        <taxon>Bacillati</taxon>
        <taxon>Bacillota</taxon>
        <taxon>Bacilli</taxon>
        <taxon>Bacillales</taxon>
        <taxon>Paenibacillaceae</taxon>
        <taxon>Paenibacillus</taxon>
    </lineage>
</organism>
<evidence type="ECO:0000256" key="5">
    <source>
        <dbReference type="ARBA" id="ARBA00022989"/>
    </source>
</evidence>
<dbReference type="OrthoDB" id="9810086at2"/>
<dbReference type="Pfam" id="PF00528">
    <property type="entry name" value="BPD_transp_1"/>
    <property type="match status" value="1"/>
</dbReference>
<evidence type="ECO:0000313" key="10">
    <source>
        <dbReference type="Proteomes" id="UP000426246"/>
    </source>
</evidence>
<dbReference type="AlphaFoldDB" id="A0A6B8RQI7"/>
<feature type="transmembrane region" description="Helical" evidence="7">
    <location>
        <begin position="7"/>
        <end position="29"/>
    </location>
</feature>
<dbReference type="EMBL" id="CP034235">
    <property type="protein sequence ID" value="QGQ97972.1"/>
    <property type="molecule type" value="Genomic_DNA"/>
</dbReference>
<dbReference type="SUPFAM" id="SSF161098">
    <property type="entry name" value="MetI-like"/>
    <property type="match status" value="1"/>
</dbReference>
<keyword evidence="2 7" id="KW-0813">Transport</keyword>
<keyword evidence="5 7" id="KW-1133">Transmembrane helix</keyword>
<dbReference type="RefSeq" id="WP_155703066.1">
    <property type="nucleotide sequence ID" value="NZ_CP034235.1"/>
</dbReference>
<dbReference type="Proteomes" id="UP000426246">
    <property type="component" value="Chromosome"/>
</dbReference>
<feature type="transmembrane region" description="Helical" evidence="7">
    <location>
        <begin position="180"/>
        <end position="199"/>
    </location>
</feature>
<dbReference type="GO" id="GO:0005886">
    <property type="term" value="C:plasma membrane"/>
    <property type="evidence" value="ECO:0007669"/>
    <property type="project" value="UniProtKB-SubCell"/>
</dbReference>
<sequence length="275" mass="30688">MKKIKNTLIYLLLIAGIFVVIGPFVYMFFTSLTTDNYSIPSPHKLIFDAKSFNNYSLAWSKNHFQQYFFNSIFITLITVVLAISLAASTAYAFARFTFPLKELLFKAFIFTMILPSLLNIIPQFTIIKALGLVDTHAGLILLYVGSGVVGGTFFIRGFFERIPVELEESIVIDGGGRFTIFRSIYIPLSLPALGTWAILSFSGTWDEFTVALTLLKTESLRTLPIALQLFRGQYATSYGLFFAASIIALIPIMVIFAVFQKQFVNPNQSDGSVKG</sequence>
<dbReference type="CDD" id="cd06261">
    <property type="entry name" value="TM_PBP2"/>
    <property type="match status" value="1"/>
</dbReference>
<accession>A0A6B8RQI7</accession>
<evidence type="ECO:0000256" key="6">
    <source>
        <dbReference type="ARBA" id="ARBA00023136"/>
    </source>
</evidence>
<dbReference type="PANTHER" id="PTHR43744:SF12">
    <property type="entry name" value="ABC TRANSPORTER PERMEASE PROTEIN MG189-RELATED"/>
    <property type="match status" value="1"/>
</dbReference>
<comment type="subcellular location">
    <subcellularLocation>
        <location evidence="1 7">Cell membrane</location>
        <topology evidence="1 7">Multi-pass membrane protein</topology>
    </subcellularLocation>
</comment>
<keyword evidence="6 7" id="KW-0472">Membrane</keyword>
<name>A0A6B8RQI7_9BACL</name>
<feature type="transmembrane region" description="Helical" evidence="7">
    <location>
        <begin position="67"/>
        <end position="91"/>
    </location>
</feature>
<evidence type="ECO:0000256" key="1">
    <source>
        <dbReference type="ARBA" id="ARBA00004651"/>
    </source>
</evidence>
<keyword evidence="3" id="KW-1003">Cell membrane</keyword>
<keyword evidence="4 7" id="KW-0812">Transmembrane</keyword>
<evidence type="ECO:0000259" key="8">
    <source>
        <dbReference type="PROSITE" id="PS50928"/>
    </source>
</evidence>
<gene>
    <name evidence="9" type="ORF">EHS13_25305</name>
</gene>
<dbReference type="Gene3D" id="1.10.3720.10">
    <property type="entry name" value="MetI-like"/>
    <property type="match status" value="1"/>
</dbReference>
<feature type="transmembrane region" description="Helical" evidence="7">
    <location>
        <begin position="238"/>
        <end position="259"/>
    </location>
</feature>
<feature type="domain" description="ABC transmembrane type-1" evidence="8">
    <location>
        <begin position="68"/>
        <end position="259"/>
    </location>
</feature>
<protein>
    <submittedName>
        <fullName evidence="9">Carbohydrate ABC transporter permease</fullName>
    </submittedName>
</protein>
<feature type="transmembrane region" description="Helical" evidence="7">
    <location>
        <begin position="103"/>
        <end position="127"/>
    </location>
</feature>
<evidence type="ECO:0000256" key="3">
    <source>
        <dbReference type="ARBA" id="ARBA00022475"/>
    </source>
</evidence>
<dbReference type="PANTHER" id="PTHR43744">
    <property type="entry name" value="ABC TRANSPORTER PERMEASE PROTEIN MG189-RELATED-RELATED"/>
    <property type="match status" value="1"/>
</dbReference>
<evidence type="ECO:0000313" key="9">
    <source>
        <dbReference type="EMBL" id="QGQ97972.1"/>
    </source>
</evidence>
<comment type="similarity">
    <text evidence="7">Belongs to the binding-protein-dependent transport system permease family.</text>
</comment>